<organism evidence="5 6">
    <name type="scientific">Leucobacter chromiireducens subsp. solipictus</name>
    <dbReference type="NCBI Taxonomy" id="398235"/>
    <lineage>
        <taxon>Bacteria</taxon>
        <taxon>Bacillati</taxon>
        <taxon>Actinomycetota</taxon>
        <taxon>Actinomycetes</taxon>
        <taxon>Micrococcales</taxon>
        <taxon>Microbacteriaceae</taxon>
        <taxon>Leucobacter</taxon>
    </lineage>
</organism>
<sequence>MTVPDVSVIIIGYNDAAHLPAAVNSVLAQTHRNIEVIISDDHSTDATPEVVAAFVTQDHRVRSHRRVENSGAPGGPLNDGLELATGRYVMFLGSDDDLPPHAVAAHIAEADRSGADIVSGLLVRVLRNEGDRRVPWFPDLHTERRYGATIADLPAESQDTLTTNKMYRREFLERIGARFPEGMLYEDVVFSAHTLAEAQGIVQIPDEVYHWNVYPPEERQSITNQRRTRKNLEDRLRALDLAEAAFVESGEDVRVEFDDKVLAHHLRFYLNDFLEADDEWCGDVLKMIRPRLERTSFAAYERRFLGDRLLYAAALEGDVRGVRSVLRGKLGGALAGRFFAQTSASFWAPRDPESRPSSTSLARKLSSMDGVPRVPRSHSDLMYLHAIQRVETDDRTIRLTGWSTDPIGVLREPGSRLSLFVTHAGIRQQMATAHATTDEGVSWVAEVAIPQAVCGTHVSNVLELTALATSARGELNHSPVQALGQEEWKGTEGKASQECSRWDLRATFHGPAMLVARAQAGSKPTAPRVVVIGDVSWNGRYHLGDEAMTEAAISQLRERGCEITVVAGEPAVTQEQYSVDAVPSFGFVREKTRAARERRLETLVAGARGRAELSSHDALTVAAIKNADAVIVAGGGNLNSSGSQHIFERVALKRIAESVGVPLFVSSQTVGPLLVSEDRPLVRELLAYATAFGARERASAALMREIGAGIGNVVRTLDDALLLQPVELSGEQREALGLPERYVVGSFTFHAYSTGLSREEYYRDLARIVDDIVKAHDVHVILLPHMGVLGMPEQMGRDNDVYGHDRVVHYAQSGRVRSLPMISAREVLAVTMGAEYTVSTRYHPLVFGAAVGVPAIGLVTSYYSALRMRGALAAFGVESLALPFEYWTSVLGAPLLEALSLHRDQLAAHVSGAGAEQRAFQSRWWDAIVQSIRTHEPVSVVDAPEVDSWTWGGTHDKQLLAMSRVAHEATNMYRMNNLVNVEDHAARITQMERAHQLSEKSSRREADQLRRELDHLRAEFADLADRARPPGARTRDRIRLALQRLRRR</sequence>
<evidence type="ECO:0000313" key="6">
    <source>
        <dbReference type="Proteomes" id="UP001645859"/>
    </source>
</evidence>
<evidence type="ECO:0000259" key="4">
    <source>
        <dbReference type="Pfam" id="PF04230"/>
    </source>
</evidence>
<accession>A0ABS1SGU1</accession>
<dbReference type="Pfam" id="PF04230">
    <property type="entry name" value="PS_pyruv_trans"/>
    <property type="match status" value="1"/>
</dbReference>
<dbReference type="PANTHER" id="PTHR36836:SF1">
    <property type="entry name" value="COLANIC ACID BIOSYNTHESIS PROTEIN WCAK"/>
    <property type="match status" value="1"/>
</dbReference>
<name>A0ABS1SGU1_9MICO</name>
<evidence type="ECO:0000256" key="1">
    <source>
        <dbReference type="SAM" id="Coils"/>
    </source>
</evidence>
<feature type="region of interest" description="Disordered" evidence="2">
    <location>
        <begin position="349"/>
        <end position="371"/>
    </location>
</feature>
<dbReference type="Gene3D" id="3.90.550.10">
    <property type="entry name" value="Spore Coat Polysaccharide Biosynthesis Protein SpsA, Chain A"/>
    <property type="match status" value="1"/>
</dbReference>
<dbReference type="RefSeq" id="WP_202345066.1">
    <property type="nucleotide sequence ID" value="NZ_BAAAPI010000003.1"/>
</dbReference>
<feature type="domain" description="Glycosyltransferase 2-like" evidence="3">
    <location>
        <begin position="7"/>
        <end position="175"/>
    </location>
</feature>
<dbReference type="InterPro" id="IPR001173">
    <property type="entry name" value="Glyco_trans_2-like"/>
</dbReference>
<evidence type="ECO:0000256" key="2">
    <source>
        <dbReference type="SAM" id="MobiDB-lite"/>
    </source>
</evidence>
<reference evidence="5 6" key="1">
    <citation type="submission" date="2018-09" db="EMBL/GenBank/DDBJ databases">
        <title>Comparative genomics of Leucobacter spp.</title>
        <authorList>
            <person name="Reis A.C."/>
            <person name="Kolvenbach B.A."/>
            <person name="Corvini P.F.X."/>
            <person name="Nunes O.C."/>
        </authorList>
    </citation>
    <scope>NUCLEOTIDE SEQUENCE [LARGE SCALE GENOMIC DNA]</scope>
    <source>
        <strain evidence="5 6">TAN 31504</strain>
    </source>
</reference>
<evidence type="ECO:0000259" key="3">
    <source>
        <dbReference type="Pfam" id="PF00535"/>
    </source>
</evidence>
<gene>
    <name evidence="5" type="ORF">D3230_10950</name>
</gene>
<dbReference type="PANTHER" id="PTHR36836">
    <property type="entry name" value="COLANIC ACID BIOSYNTHESIS PROTEIN WCAK"/>
    <property type="match status" value="1"/>
</dbReference>
<dbReference type="Pfam" id="PF00535">
    <property type="entry name" value="Glycos_transf_2"/>
    <property type="match status" value="1"/>
</dbReference>
<feature type="domain" description="Polysaccharide pyruvyl transferase" evidence="4">
    <location>
        <begin position="543"/>
        <end position="861"/>
    </location>
</feature>
<keyword evidence="6" id="KW-1185">Reference proteome</keyword>
<evidence type="ECO:0000313" key="5">
    <source>
        <dbReference type="EMBL" id="MBL3679797.1"/>
    </source>
</evidence>
<dbReference type="Proteomes" id="UP001645859">
    <property type="component" value="Unassembled WGS sequence"/>
</dbReference>
<dbReference type="SUPFAM" id="SSF53448">
    <property type="entry name" value="Nucleotide-diphospho-sugar transferases"/>
    <property type="match status" value="1"/>
</dbReference>
<comment type="caution">
    <text evidence="5">The sequence shown here is derived from an EMBL/GenBank/DDBJ whole genome shotgun (WGS) entry which is preliminary data.</text>
</comment>
<dbReference type="EMBL" id="QYAC01000005">
    <property type="protein sequence ID" value="MBL3679797.1"/>
    <property type="molecule type" value="Genomic_DNA"/>
</dbReference>
<feature type="coiled-coil region" evidence="1">
    <location>
        <begin position="999"/>
        <end position="1026"/>
    </location>
</feature>
<keyword evidence="1" id="KW-0175">Coiled coil</keyword>
<protein>
    <submittedName>
        <fullName evidence="5">Glycosyltransferase</fullName>
    </submittedName>
</protein>
<dbReference type="InterPro" id="IPR007345">
    <property type="entry name" value="Polysacch_pyruvyl_Trfase"/>
</dbReference>
<dbReference type="InterPro" id="IPR029044">
    <property type="entry name" value="Nucleotide-diphossugar_trans"/>
</dbReference>
<proteinExistence type="predicted"/>
<dbReference type="CDD" id="cd00761">
    <property type="entry name" value="Glyco_tranf_GTA_type"/>
    <property type="match status" value="1"/>
</dbReference>